<gene>
    <name evidence="1" type="ORF">J2S11_000200</name>
</gene>
<proteinExistence type="predicted"/>
<keyword evidence="2" id="KW-1185">Reference proteome</keyword>
<organism evidence="1 2">
    <name type="scientific">Caldalkalibacillus horti</name>
    <dbReference type="NCBI Taxonomy" id="77523"/>
    <lineage>
        <taxon>Bacteria</taxon>
        <taxon>Bacillati</taxon>
        <taxon>Bacillota</taxon>
        <taxon>Bacilli</taxon>
        <taxon>Bacillales</taxon>
        <taxon>Bacillaceae</taxon>
        <taxon>Caldalkalibacillus</taxon>
    </lineage>
</organism>
<dbReference type="Proteomes" id="UP001235840">
    <property type="component" value="Unassembled WGS sequence"/>
</dbReference>
<reference evidence="1 2" key="1">
    <citation type="submission" date="2023-07" db="EMBL/GenBank/DDBJ databases">
        <title>Genomic Encyclopedia of Type Strains, Phase IV (KMG-IV): sequencing the most valuable type-strain genomes for metagenomic binning, comparative biology and taxonomic classification.</title>
        <authorList>
            <person name="Goeker M."/>
        </authorList>
    </citation>
    <scope>NUCLEOTIDE SEQUENCE [LARGE SCALE GENOMIC DNA]</scope>
    <source>
        <strain evidence="1 2">DSM 12751</strain>
    </source>
</reference>
<sequence>MDKSTMYRMVRQHYLFEIDEVIHNGSEYLLQTNWGPKLAIVLEDRVLLHHSFLWREDLVKKGLRLTDRFIRTRDGAPFCPFQDQYIVLRDQLEQESLTYSESLAEDIYLATGQVLGIMYRSVKELNERYKYHKEFSDWKCKQISLQSVYSTEHMLKLKEAIYSRTESLFLTLVRSNWKQLEKRWKDASLLLRQYSISFVAPFMPELHSFYLYQEKWLAYASKRIRSSIGLQGLSFVLQEIFERGNGNFFKLEQLLSGIAESYDLTIAEHFEILAWLIYPQEFFVLIEQYLKQNTEEEESISHWMELCQKQERYDQLQLWYAQKTDRLREEAVSL</sequence>
<accession>A0ABT9VTJ1</accession>
<evidence type="ECO:0000313" key="1">
    <source>
        <dbReference type="EMBL" id="MDQ0164301.1"/>
    </source>
</evidence>
<dbReference type="EMBL" id="JAUSTY010000001">
    <property type="protein sequence ID" value="MDQ0164301.1"/>
    <property type="molecule type" value="Genomic_DNA"/>
</dbReference>
<evidence type="ECO:0000313" key="2">
    <source>
        <dbReference type="Proteomes" id="UP001235840"/>
    </source>
</evidence>
<dbReference type="RefSeq" id="WP_307389706.1">
    <property type="nucleotide sequence ID" value="NZ_BAAADK010000009.1"/>
</dbReference>
<comment type="caution">
    <text evidence="1">The sequence shown here is derived from an EMBL/GenBank/DDBJ whole genome shotgun (WGS) entry which is preliminary data.</text>
</comment>
<name>A0ABT9VTJ1_9BACI</name>
<protein>
    <recommendedName>
        <fullName evidence="3">Spore coat protein</fullName>
    </recommendedName>
</protein>
<evidence type="ECO:0008006" key="3">
    <source>
        <dbReference type="Google" id="ProtNLM"/>
    </source>
</evidence>